<dbReference type="Proteomes" id="UP001303115">
    <property type="component" value="Unassembled WGS sequence"/>
</dbReference>
<proteinExistence type="predicted"/>
<reference evidence="2" key="1">
    <citation type="journal article" date="2023" name="Mol. Phylogenet. Evol.">
        <title>Genome-scale phylogeny and comparative genomics of the fungal order Sordariales.</title>
        <authorList>
            <person name="Hensen N."/>
            <person name="Bonometti L."/>
            <person name="Westerberg I."/>
            <person name="Brannstrom I.O."/>
            <person name="Guillou S."/>
            <person name="Cros-Aarteil S."/>
            <person name="Calhoun S."/>
            <person name="Haridas S."/>
            <person name="Kuo A."/>
            <person name="Mondo S."/>
            <person name="Pangilinan J."/>
            <person name="Riley R."/>
            <person name="LaButti K."/>
            <person name="Andreopoulos B."/>
            <person name="Lipzen A."/>
            <person name="Chen C."/>
            <person name="Yan M."/>
            <person name="Daum C."/>
            <person name="Ng V."/>
            <person name="Clum A."/>
            <person name="Steindorff A."/>
            <person name="Ohm R.A."/>
            <person name="Martin F."/>
            <person name="Silar P."/>
            <person name="Natvig D.O."/>
            <person name="Lalanne C."/>
            <person name="Gautier V."/>
            <person name="Ament-Velasquez S.L."/>
            <person name="Kruys A."/>
            <person name="Hutchinson M.I."/>
            <person name="Powell A.J."/>
            <person name="Barry K."/>
            <person name="Miller A.N."/>
            <person name="Grigoriev I.V."/>
            <person name="Debuchy R."/>
            <person name="Gladieux P."/>
            <person name="Hiltunen Thoren M."/>
            <person name="Johannesson H."/>
        </authorList>
    </citation>
    <scope>NUCLEOTIDE SEQUENCE [LARGE SCALE GENOMIC DNA]</scope>
    <source>
        <strain evidence="2">CBS 284.82</strain>
    </source>
</reference>
<comment type="caution">
    <text evidence="1">The sequence shown here is derived from an EMBL/GenBank/DDBJ whole genome shotgun (WGS) entry which is preliminary data.</text>
</comment>
<dbReference type="AlphaFoldDB" id="A0AAN6SLQ5"/>
<sequence length="182" mass="20609">MRERPEVMIIMRYFPRGIIMHAGVCGESKFVTAFGQLLDCLAFLHRPPEVFPFSKSQYDPPAAFGVMALDWLYGIPEPAPIPAQESVSPGQWRNWAHAWVQMLITHLRDQGGMDIALLKDMLVANQTRRLTAHDCLTLDLKNGLFIRRVVDGLVACAEESGLAGWVRDNFCDDPRQIVFRPE</sequence>
<protein>
    <submittedName>
        <fullName evidence="1">Uncharacterized protein</fullName>
    </submittedName>
</protein>
<evidence type="ECO:0000313" key="1">
    <source>
        <dbReference type="EMBL" id="KAK4031962.1"/>
    </source>
</evidence>
<evidence type="ECO:0000313" key="2">
    <source>
        <dbReference type="Proteomes" id="UP001303115"/>
    </source>
</evidence>
<gene>
    <name evidence="1" type="ORF">C8A01DRAFT_41599</name>
</gene>
<keyword evidence="2" id="KW-1185">Reference proteome</keyword>
<organism evidence="1 2">
    <name type="scientific">Parachaetomium inaequale</name>
    <dbReference type="NCBI Taxonomy" id="2588326"/>
    <lineage>
        <taxon>Eukaryota</taxon>
        <taxon>Fungi</taxon>
        <taxon>Dikarya</taxon>
        <taxon>Ascomycota</taxon>
        <taxon>Pezizomycotina</taxon>
        <taxon>Sordariomycetes</taxon>
        <taxon>Sordariomycetidae</taxon>
        <taxon>Sordariales</taxon>
        <taxon>Chaetomiaceae</taxon>
        <taxon>Parachaetomium</taxon>
    </lineage>
</organism>
<accession>A0AAN6SLQ5</accession>
<name>A0AAN6SLQ5_9PEZI</name>
<dbReference type="EMBL" id="MU854670">
    <property type="protein sequence ID" value="KAK4031962.1"/>
    <property type="molecule type" value="Genomic_DNA"/>
</dbReference>